<dbReference type="InterPro" id="IPR029903">
    <property type="entry name" value="RmlD-like-bd"/>
</dbReference>
<gene>
    <name evidence="8" type="ORF">SAMN05216198_3781</name>
</gene>
<keyword evidence="6" id="KW-0560">Oxidoreductase</keyword>
<dbReference type="GO" id="GO:0019305">
    <property type="term" value="P:dTDP-rhamnose biosynthetic process"/>
    <property type="evidence" value="ECO:0007669"/>
    <property type="project" value="UniProtKB-UniPathway"/>
</dbReference>
<comment type="pathway">
    <text evidence="1 6">Carbohydrate biosynthesis; dTDP-L-rhamnose biosynthesis.</text>
</comment>
<dbReference type="Gene3D" id="3.90.25.10">
    <property type="entry name" value="UDP-galactose 4-epimerase, domain 1"/>
    <property type="match status" value="1"/>
</dbReference>
<evidence type="ECO:0000256" key="2">
    <source>
        <dbReference type="ARBA" id="ARBA00010944"/>
    </source>
</evidence>
<name>A0A1H1XY26_9GAMM</name>
<dbReference type="PANTHER" id="PTHR10491">
    <property type="entry name" value="DTDP-4-DEHYDRORHAMNOSE REDUCTASE"/>
    <property type="match status" value="1"/>
</dbReference>
<evidence type="ECO:0000256" key="4">
    <source>
        <dbReference type="ARBA" id="ARBA00017099"/>
    </source>
</evidence>
<comment type="cofactor">
    <cofactor evidence="6">
        <name>Mg(2+)</name>
        <dbReference type="ChEBI" id="CHEBI:18420"/>
    </cofactor>
    <text evidence="6">Binds 1 Mg(2+) ion per monomer.</text>
</comment>
<organism evidence="8 9">
    <name type="scientific">Halopseudomonas litoralis</name>
    <dbReference type="NCBI Taxonomy" id="797277"/>
    <lineage>
        <taxon>Bacteria</taxon>
        <taxon>Pseudomonadati</taxon>
        <taxon>Pseudomonadota</taxon>
        <taxon>Gammaproteobacteria</taxon>
        <taxon>Pseudomonadales</taxon>
        <taxon>Pseudomonadaceae</taxon>
        <taxon>Halopseudomonas</taxon>
    </lineage>
</organism>
<feature type="domain" description="RmlD-like substrate binding" evidence="7">
    <location>
        <begin position="3"/>
        <end position="291"/>
    </location>
</feature>
<dbReference type="Proteomes" id="UP000243426">
    <property type="component" value="Chromosome I"/>
</dbReference>
<reference evidence="9" key="1">
    <citation type="submission" date="2016-10" db="EMBL/GenBank/DDBJ databases">
        <authorList>
            <person name="Varghese N."/>
            <person name="Submissions S."/>
        </authorList>
    </citation>
    <scope>NUCLEOTIDE SEQUENCE [LARGE SCALE GENOMIC DNA]</scope>
    <source>
        <strain evidence="9">2SM5</strain>
    </source>
</reference>
<dbReference type="EMBL" id="LT629748">
    <property type="protein sequence ID" value="SDT14144.1"/>
    <property type="molecule type" value="Genomic_DNA"/>
</dbReference>
<dbReference type="UniPathway" id="UPA00281"/>
<dbReference type="InterPro" id="IPR036291">
    <property type="entry name" value="NAD(P)-bd_dom_sf"/>
</dbReference>
<dbReference type="GO" id="GO:0005829">
    <property type="term" value="C:cytosol"/>
    <property type="evidence" value="ECO:0007669"/>
    <property type="project" value="TreeGrafter"/>
</dbReference>
<evidence type="ECO:0000256" key="5">
    <source>
        <dbReference type="ARBA" id="ARBA00048200"/>
    </source>
</evidence>
<dbReference type="GO" id="GO:0009243">
    <property type="term" value="P:O antigen biosynthetic process"/>
    <property type="evidence" value="ECO:0007669"/>
    <property type="project" value="UniProtKB-UniPathway"/>
</dbReference>
<evidence type="ECO:0000313" key="8">
    <source>
        <dbReference type="EMBL" id="SDT14144.1"/>
    </source>
</evidence>
<dbReference type="RefSeq" id="WP_090275894.1">
    <property type="nucleotide sequence ID" value="NZ_LT629748.1"/>
</dbReference>
<dbReference type="GO" id="GO:0008831">
    <property type="term" value="F:dTDP-4-dehydrorhamnose reductase activity"/>
    <property type="evidence" value="ECO:0007669"/>
    <property type="project" value="UniProtKB-EC"/>
</dbReference>
<comment type="catalytic activity">
    <reaction evidence="5 6">
        <text>dTDP-beta-L-rhamnose + NADP(+) = dTDP-4-dehydro-beta-L-rhamnose + NADPH + H(+)</text>
        <dbReference type="Rhea" id="RHEA:21796"/>
        <dbReference type="ChEBI" id="CHEBI:15378"/>
        <dbReference type="ChEBI" id="CHEBI:57510"/>
        <dbReference type="ChEBI" id="CHEBI:57783"/>
        <dbReference type="ChEBI" id="CHEBI:58349"/>
        <dbReference type="ChEBI" id="CHEBI:62830"/>
        <dbReference type="EC" id="1.1.1.133"/>
    </reaction>
</comment>
<dbReference type="Pfam" id="PF04321">
    <property type="entry name" value="RmlD_sub_bind"/>
    <property type="match status" value="1"/>
</dbReference>
<evidence type="ECO:0000256" key="6">
    <source>
        <dbReference type="RuleBase" id="RU364082"/>
    </source>
</evidence>
<dbReference type="STRING" id="797277.SAMN05216198_3781"/>
<protein>
    <recommendedName>
        <fullName evidence="4 6">dTDP-4-dehydrorhamnose reductase</fullName>
        <ecNumber evidence="3 6">1.1.1.133</ecNumber>
    </recommendedName>
</protein>
<proteinExistence type="inferred from homology"/>
<dbReference type="OrthoDB" id="9803892at2"/>
<comment type="function">
    <text evidence="6">Catalyzes the reduction of dTDP-6-deoxy-L-lyxo-4-hexulose to yield dTDP-L-rhamnose.</text>
</comment>
<evidence type="ECO:0000313" key="9">
    <source>
        <dbReference type="Proteomes" id="UP000243426"/>
    </source>
</evidence>
<sequence>MRMRVLLLGGENRLGQALLAQAAAEFIQLEAVERPEQGWQPEMADDLLAGAKPDLVLNLAFYREQFQLGLEDTAALQAQQQFDERLIQGCASKSVTLMMLSSARVFDGSKTSSHTEKDAPQPIGALGRLQAQLEDSLRTQCPKHIILRFSWLLDTAPEGPFGQLIAGLKGPSPLMLPEEWRGNPTPVTDAARIILSVLKQLDCAASVYGTYHYGSSEVTTWIGFAQYVMQELIGRGLLTGDIAIQPVPFNSRPELRGRPQNAAVLGRKLMLVFGIKPRTWRSQLPALLDELEAELYK</sequence>
<dbReference type="EC" id="1.1.1.133" evidence="3 6"/>
<evidence type="ECO:0000259" key="7">
    <source>
        <dbReference type="Pfam" id="PF04321"/>
    </source>
</evidence>
<dbReference type="PANTHER" id="PTHR10491:SF4">
    <property type="entry name" value="METHIONINE ADENOSYLTRANSFERASE 2 SUBUNIT BETA"/>
    <property type="match status" value="1"/>
</dbReference>
<keyword evidence="6" id="KW-0521">NADP</keyword>
<dbReference type="UniPathway" id="UPA00124"/>
<dbReference type="SUPFAM" id="SSF51735">
    <property type="entry name" value="NAD(P)-binding Rossmann-fold domains"/>
    <property type="match status" value="1"/>
</dbReference>
<accession>A0A1H1XY26</accession>
<comment type="similarity">
    <text evidence="2 6">Belongs to the dTDP-4-dehydrorhamnose reductase family.</text>
</comment>
<keyword evidence="9" id="KW-1185">Reference proteome</keyword>
<evidence type="ECO:0000256" key="1">
    <source>
        <dbReference type="ARBA" id="ARBA00004781"/>
    </source>
</evidence>
<dbReference type="InterPro" id="IPR005913">
    <property type="entry name" value="dTDP_dehydrorham_reduct"/>
</dbReference>
<dbReference type="Gene3D" id="3.40.50.720">
    <property type="entry name" value="NAD(P)-binding Rossmann-like Domain"/>
    <property type="match status" value="1"/>
</dbReference>
<evidence type="ECO:0000256" key="3">
    <source>
        <dbReference type="ARBA" id="ARBA00012929"/>
    </source>
</evidence>
<dbReference type="AlphaFoldDB" id="A0A1H1XY26"/>